<gene>
    <name evidence="2" type="ORF">SAMN04489841_1947</name>
</gene>
<sequence>MFELFSIFMSALYIVQGLLGLSEQHLYTSAQRSRAPLVSRVHLLVSIAFTVVGVASALWVHRNGIPTTWYPTILACGMFVSILVQGRMYRAMNVSHSPMLDRVLVRLD</sequence>
<dbReference type="EMBL" id="FOFD01000002">
    <property type="protein sequence ID" value="SEQ51771.1"/>
    <property type="molecule type" value="Genomic_DNA"/>
</dbReference>
<evidence type="ECO:0008006" key="4">
    <source>
        <dbReference type="Google" id="ProtNLM"/>
    </source>
</evidence>
<keyword evidence="1" id="KW-0812">Transmembrane</keyword>
<evidence type="ECO:0000313" key="2">
    <source>
        <dbReference type="EMBL" id="SEQ51771.1"/>
    </source>
</evidence>
<dbReference type="Proteomes" id="UP000199114">
    <property type="component" value="Unassembled WGS sequence"/>
</dbReference>
<feature type="transmembrane region" description="Helical" evidence="1">
    <location>
        <begin position="6"/>
        <end position="22"/>
    </location>
</feature>
<name>A0A1H9GNT7_9EURY</name>
<accession>A0A1H9GNT7</accession>
<keyword evidence="1" id="KW-1133">Transmembrane helix</keyword>
<dbReference type="AlphaFoldDB" id="A0A1H9GNT7"/>
<dbReference type="OrthoDB" id="176968at2157"/>
<dbReference type="STRING" id="1186196.SAMN04489841_1947"/>
<dbReference type="RefSeq" id="WP_090616916.1">
    <property type="nucleotide sequence ID" value="NZ_FOFD01000002.1"/>
</dbReference>
<evidence type="ECO:0000313" key="3">
    <source>
        <dbReference type="Proteomes" id="UP000199114"/>
    </source>
</evidence>
<keyword evidence="3" id="KW-1185">Reference proteome</keyword>
<organism evidence="2 3">
    <name type="scientific">Natrinema salaciae</name>
    <dbReference type="NCBI Taxonomy" id="1186196"/>
    <lineage>
        <taxon>Archaea</taxon>
        <taxon>Methanobacteriati</taxon>
        <taxon>Methanobacteriota</taxon>
        <taxon>Stenosarchaea group</taxon>
        <taxon>Halobacteria</taxon>
        <taxon>Halobacteriales</taxon>
        <taxon>Natrialbaceae</taxon>
        <taxon>Natrinema</taxon>
    </lineage>
</organism>
<evidence type="ECO:0000256" key="1">
    <source>
        <dbReference type="SAM" id="Phobius"/>
    </source>
</evidence>
<reference evidence="3" key="1">
    <citation type="submission" date="2016-10" db="EMBL/GenBank/DDBJ databases">
        <authorList>
            <person name="Varghese N."/>
            <person name="Submissions S."/>
        </authorList>
    </citation>
    <scope>NUCLEOTIDE SEQUENCE [LARGE SCALE GENOMIC DNA]</scope>
    <source>
        <strain evidence="3">DSM 25055</strain>
    </source>
</reference>
<keyword evidence="1" id="KW-0472">Membrane</keyword>
<feature type="transmembrane region" description="Helical" evidence="1">
    <location>
        <begin position="43"/>
        <end position="61"/>
    </location>
</feature>
<protein>
    <recommendedName>
        <fullName evidence="4">DUF2306 domain-containing protein</fullName>
    </recommendedName>
</protein>
<feature type="transmembrane region" description="Helical" evidence="1">
    <location>
        <begin position="67"/>
        <end position="84"/>
    </location>
</feature>
<proteinExistence type="predicted"/>